<evidence type="ECO:0000256" key="5">
    <source>
        <dbReference type="ARBA" id="ARBA00023002"/>
    </source>
</evidence>
<evidence type="ECO:0000256" key="2">
    <source>
        <dbReference type="ARBA" id="ARBA00007992"/>
    </source>
</evidence>
<dbReference type="PANTHER" id="PTHR46720">
    <property type="entry name" value="HYDROXYLASE, PUTATIVE (AFU_ORTHOLOGUE AFUA_3G01460)-RELATED"/>
    <property type="match status" value="1"/>
</dbReference>
<dbReference type="OMA" id="HIEVNIY"/>
<dbReference type="eggNOG" id="KOG2614">
    <property type="taxonomic scope" value="Eukaryota"/>
</dbReference>
<evidence type="ECO:0000313" key="8">
    <source>
        <dbReference type="EMBL" id="EFY91853.1"/>
    </source>
</evidence>
<dbReference type="KEGG" id="maw:19246449"/>
<evidence type="ECO:0000313" key="9">
    <source>
        <dbReference type="Proteomes" id="UP000002499"/>
    </source>
</evidence>
<dbReference type="EMBL" id="GL698479">
    <property type="protein sequence ID" value="EFY91853.1"/>
    <property type="molecule type" value="Genomic_DNA"/>
</dbReference>
<keyword evidence="6" id="KW-0503">Monooxygenase</keyword>
<dbReference type="SUPFAM" id="SSF51905">
    <property type="entry name" value="FAD/NAD(P)-binding domain"/>
    <property type="match status" value="1"/>
</dbReference>
<dbReference type="GO" id="GO:0004497">
    <property type="term" value="F:monooxygenase activity"/>
    <property type="evidence" value="ECO:0007669"/>
    <property type="project" value="UniProtKB-KW"/>
</dbReference>
<dbReference type="Gene3D" id="3.50.50.60">
    <property type="entry name" value="FAD/NAD(P)-binding domain"/>
    <property type="match status" value="1"/>
</dbReference>
<feature type="domain" description="FAD-binding" evidence="7">
    <location>
        <begin position="9"/>
        <end position="365"/>
    </location>
</feature>
<dbReference type="InterPro" id="IPR036188">
    <property type="entry name" value="FAD/NAD-bd_sf"/>
</dbReference>
<evidence type="ECO:0000256" key="4">
    <source>
        <dbReference type="ARBA" id="ARBA00022827"/>
    </source>
</evidence>
<organism evidence="9">
    <name type="scientific">Metarhizium acridum (strain CQMa 102)</name>
    <dbReference type="NCBI Taxonomy" id="655827"/>
    <lineage>
        <taxon>Eukaryota</taxon>
        <taxon>Fungi</taxon>
        <taxon>Dikarya</taxon>
        <taxon>Ascomycota</taxon>
        <taxon>Pezizomycotina</taxon>
        <taxon>Sordariomycetes</taxon>
        <taxon>Hypocreomycetidae</taxon>
        <taxon>Hypocreales</taxon>
        <taxon>Clavicipitaceae</taxon>
        <taxon>Metarhizium</taxon>
    </lineage>
</organism>
<protein>
    <submittedName>
        <fullName evidence="8">Salicylate hydroxylase</fullName>
    </submittedName>
</protein>
<dbReference type="GO" id="GO:0044550">
    <property type="term" value="P:secondary metabolite biosynthetic process"/>
    <property type="evidence" value="ECO:0007669"/>
    <property type="project" value="TreeGrafter"/>
</dbReference>
<dbReference type="Pfam" id="PF01494">
    <property type="entry name" value="FAD_binding_3"/>
    <property type="match status" value="1"/>
</dbReference>
<dbReference type="PRINTS" id="PR00420">
    <property type="entry name" value="RNGMNOXGNASE"/>
</dbReference>
<dbReference type="AlphaFoldDB" id="E9DWZ0"/>
<keyword evidence="3" id="KW-0285">Flavoprotein</keyword>
<keyword evidence="5" id="KW-0560">Oxidoreductase</keyword>
<comment type="similarity">
    <text evidence="2">Belongs to the paxM FAD-dependent monooxygenase family.</text>
</comment>
<name>E9DWZ0_METAQ</name>
<evidence type="ECO:0000256" key="1">
    <source>
        <dbReference type="ARBA" id="ARBA00001974"/>
    </source>
</evidence>
<gene>
    <name evidence="8" type="ORF">MAC_02138</name>
</gene>
<dbReference type="GO" id="GO:0071949">
    <property type="term" value="F:FAD binding"/>
    <property type="evidence" value="ECO:0007669"/>
    <property type="project" value="InterPro"/>
</dbReference>
<evidence type="ECO:0000259" key="7">
    <source>
        <dbReference type="Pfam" id="PF01494"/>
    </source>
</evidence>
<keyword evidence="9" id="KW-1185">Reference proteome</keyword>
<dbReference type="STRING" id="655827.E9DWZ0"/>
<accession>E9DWZ0</accession>
<reference evidence="8 9" key="1">
    <citation type="journal article" date="2011" name="PLoS Genet.">
        <title>Genome sequencing and comparative transcriptomics of the model entomopathogenic fungi Metarhizium anisopliae and M. acridum.</title>
        <authorList>
            <person name="Gao Q."/>
            <person name="Jin K."/>
            <person name="Ying S.H."/>
            <person name="Zhang Y."/>
            <person name="Xiao G."/>
            <person name="Shang Y."/>
            <person name="Duan Z."/>
            <person name="Hu X."/>
            <person name="Xie X.Q."/>
            <person name="Zhou G."/>
            <person name="Peng G."/>
            <person name="Luo Z."/>
            <person name="Huang W."/>
            <person name="Wang B."/>
            <person name="Fang W."/>
            <person name="Wang S."/>
            <person name="Zhong Y."/>
            <person name="Ma L.J."/>
            <person name="St Leger R.J."/>
            <person name="Zhao G.P."/>
            <person name="Pei Y."/>
            <person name="Feng M.G."/>
            <person name="Xia Y."/>
            <person name="Wang C."/>
        </authorList>
    </citation>
    <scope>NUCLEOTIDE SEQUENCE [LARGE SCALE GENOMIC DNA]</scope>
    <source>
        <strain evidence="8 9">CQMa 102</strain>
    </source>
</reference>
<dbReference type="PANTHER" id="PTHR46720:SF3">
    <property type="entry name" value="FAD-BINDING DOMAIN-CONTAINING PROTEIN-RELATED"/>
    <property type="match status" value="1"/>
</dbReference>
<dbReference type="HOGENOM" id="CLU_009665_6_5_1"/>
<dbReference type="Proteomes" id="UP000002499">
    <property type="component" value="Unassembled WGS sequence"/>
</dbReference>
<dbReference type="InterPro" id="IPR051104">
    <property type="entry name" value="FAD_monoxygenase"/>
</dbReference>
<dbReference type="InterPro" id="IPR002938">
    <property type="entry name" value="FAD-bd"/>
</dbReference>
<proteinExistence type="inferred from homology"/>
<comment type="cofactor">
    <cofactor evidence="1">
        <name>FAD</name>
        <dbReference type="ChEBI" id="CHEBI:57692"/>
    </cofactor>
</comment>
<evidence type="ECO:0000256" key="6">
    <source>
        <dbReference type="ARBA" id="ARBA00023033"/>
    </source>
</evidence>
<sequence>MSNLNVDRTRIAIIGGGLAGTALANALLRMTHLEVHIFEAYACFSERGAAIGLSSTAQSALKHIIPSADKLLAKAGAVPMNTTRTMIGSGVGAGSLVLDLARTNQGKVVHRGSLLHELVSGLPSSMLHTGKKLKDIRPSDNGVELTFEDGYTARFDAVIGADGIFSRVREYVTQDPAGVYAASPAGFWDCRNVVEVEKAREMLGEDFFRVNRQYGWIGAGAFIMHDVLDHGHKIQCVISGLETKDARNRGTPLSRDYLNLVLKDWLDGPIAKGIIDLVLDQDNPQRFSQWEHKATPTYSNERACIIGDAAHATTPWQGYGLGLALEDAVILSALLAETSSRRDINATFQAYDAVRRSRCQMLIDSSRGTGQILCGQDCYAGLEPGRLKGALAPRWDFIHALDIEAYKRNALDVLKESQHR</sequence>
<dbReference type="OrthoDB" id="4936350at2759"/>
<evidence type="ECO:0000256" key="3">
    <source>
        <dbReference type="ARBA" id="ARBA00022630"/>
    </source>
</evidence>
<dbReference type="GeneID" id="19246449"/>
<keyword evidence="4" id="KW-0274">FAD</keyword>
<dbReference type="InParanoid" id="E9DWZ0"/>